<evidence type="ECO:0000256" key="8">
    <source>
        <dbReference type="ARBA" id="ARBA00047984"/>
    </source>
</evidence>
<evidence type="ECO:0000256" key="6">
    <source>
        <dbReference type="ARBA" id="ARBA00022840"/>
    </source>
</evidence>
<evidence type="ECO:0000256" key="4">
    <source>
        <dbReference type="ARBA" id="ARBA00022801"/>
    </source>
</evidence>
<dbReference type="GO" id="GO:0003723">
    <property type="term" value="F:RNA binding"/>
    <property type="evidence" value="ECO:0007669"/>
    <property type="project" value="UniProtKB-ARBA"/>
</dbReference>
<dbReference type="Pfam" id="PF00270">
    <property type="entry name" value="DEAD"/>
    <property type="match status" value="1"/>
</dbReference>
<organism evidence="15 16">
    <name type="scientific">[Clostridium] aminophilum</name>
    <dbReference type="NCBI Taxonomy" id="1526"/>
    <lineage>
        <taxon>Bacteria</taxon>
        <taxon>Bacillati</taxon>
        <taxon>Bacillota</taxon>
        <taxon>Clostridia</taxon>
        <taxon>Lachnospirales</taxon>
        <taxon>Lachnospiraceae</taxon>
    </lineage>
</organism>
<accession>A0A1I0HAW8</accession>
<dbReference type="SMART" id="SM00490">
    <property type="entry name" value="HELICc"/>
    <property type="match status" value="1"/>
</dbReference>
<feature type="short sequence motif" description="Q motif" evidence="10">
    <location>
        <begin position="1"/>
        <end position="29"/>
    </location>
</feature>
<name>A0A1I0HAW8_9FIRM</name>
<dbReference type="EMBL" id="FOIL01000047">
    <property type="protein sequence ID" value="SET80779.1"/>
    <property type="molecule type" value="Genomic_DNA"/>
</dbReference>
<comment type="catalytic activity">
    <reaction evidence="8">
        <text>ATP + H2O = ADP + phosphate + H(+)</text>
        <dbReference type="Rhea" id="RHEA:13065"/>
        <dbReference type="ChEBI" id="CHEBI:15377"/>
        <dbReference type="ChEBI" id="CHEBI:15378"/>
        <dbReference type="ChEBI" id="CHEBI:30616"/>
        <dbReference type="ChEBI" id="CHEBI:43474"/>
        <dbReference type="ChEBI" id="CHEBI:456216"/>
        <dbReference type="EC" id="3.6.4.13"/>
    </reaction>
</comment>
<evidence type="ECO:0000256" key="10">
    <source>
        <dbReference type="PROSITE-ProRule" id="PRU00552"/>
    </source>
</evidence>
<dbReference type="PROSITE" id="PS51192">
    <property type="entry name" value="HELICASE_ATP_BIND_1"/>
    <property type="match status" value="1"/>
</dbReference>
<evidence type="ECO:0000256" key="11">
    <source>
        <dbReference type="RuleBase" id="RU000492"/>
    </source>
</evidence>
<dbReference type="Gene3D" id="3.40.50.300">
    <property type="entry name" value="P-loop containing nucleotide triphosphate hydrolases"/>
    <property type="match status" value="2"/>
</dbReference>
<dbReference type="InterPro" id="IPR000629">
    <property type="entry name" value="RNA-helicase_DEAD-box_CS"/>
</dbReference>
<dbReference type="Proteomes" id="UP000199820">
    <property type="component" value="Unassembled WGS sequence"/>
</dbReference>
<dbReference type="PROSITE" id="PS51194">
    <property type="entry name" value="HELICASE_CTER"/>
    <property type="match status" value="1"/>
</dbReference>
<feature type="domain" description="Helicase ATP-binding" evidence="12">
    <location>
        <begin position="32"/>
        <end position="203"/>
    </location>
</feature>
<comment type="similarity">
    <text evidence="7 11">Belongs to the DEAD box helicase family.</text>
</comment>
<keyword evidence="6 11" id="KW-0067">ATP-binding</keyword>
<evidence type="ECO:0000256" key="3">
    <source>
        <dbReference type="ARBA" id="ARBA00022741"/>
    </source>
</evidence>
<dbReference type="GO" id="GO:0003724">
    <property type="term" value="F:RNA helicase activity"/>
    <property type="evidence" value="ECO:0007669"/>
    <property type="project" value="UniProtKB-EC"/>
</dbReference>
<dbReference type="Pfam" id="PF00271">
    <property type="entry name" value="Helicase_C"/>
    <property type="match status" value="1"/>
</dbReference>
<dbReference type="InterPro" id="IPR014001">
    <property type="entry name" value="Helicase_ATP-bd"/>
</dbReference>
<feature type="non-terminal residue" evidence="15">
    <location>
        <position position="315"/>
    </location>
</feature>
<dbReference type="SUPFAM" id="SSF52540">
    <property type="entry name" value="P-loop containing nucleoside triphosphate hydrolases"/>
    <property type="match status" value="2"/>
</dbReference>
<evidence type="ECO:0000313" key="15">
    <source>
        <dbReference type="EMBL" id="SET80779.1"/>
    </source>
</evidence>
<dbReference type="InterPro" id="IPR001650">
    <property type="entry name" value="Helicase_C-like"/>
</dbReference>
<dbReference type="PROSITE" id="PS51195">
    <property type="entry name" value="Q_MOTIF"/>
    <property type="match status" value="1"/>
</dbReference>
<dbReference type="FunFam" id="3.40.50.300:FF:000108">
    <property type="entry name" value="ATP-dependent RNA helicase RhlE"/>
    <property type="match status" value="1"/>
</dbReference>
<sequence>MTFNEMDLKKEIKNAIAKAGYKEPSPIQEKAIPLMLEGRDMIACAQTGTGKTAAFALPILQNLGNRDSRMIRALVLTPTRELAVQIFDNFKKYGRYLKLRTAVVYGGAKQGPQIAAIGRGCDILVATPGRLMDYMERGIVSLADIQMFVLDEADRMLDMGFIGDIRKIAKAIPAERQTALFSATMPKEIRKLAEELLQDPDEIEVAPESTPAETVDQKICFTERDNKKLILKEFLDRSDVTRSIVFTRTKRGADRLVRELKKLGINSTSIHGDKTQGQRQSALEHFRSGKVNVLVATDVAARGLDIPKISHVFNY</sequence>
<dbReference type="GO" id="GO:0005829">
    <property type="term" value="C:cytosol"/>
    <property type="evidence" value="ECO:0007669"/>
    <property type="project" value="TreeGrafter"/>
</dbReference>
<dbReference type="InterPro" id="IPR011545">
    <property type="entry name" value="DEAD/DEAH_box_helicase_dom"/>
</dbReference>
<gene>
    <name evidence="15" type="ORF">SAMN04487771_10471</name>
</gene>
<evidence type="ECO:0000256" key="5">
    <source>
        <dbReference type="ARBA" id="ARBA00022806"/>
    </source>
</evidence>
<feature type="domain" description="DEAD-box RNA helicase Q" evidence="14">
    <location>
        <begin position="1"/>
        <end position="29"/>
    </location>
</feature>
<evidence type="ECO:0000259" key="13">
    <source>
        <dbReference type="PROSITE" id="PS51194"/>
    </source>
</evidence>
<feature type="domain" description="Helicase C-terminal" evidence="13">
    <location>
        <begin position="214"/>
        <end position="315"/>
    </location>
</feature>
<dbReference type="PANTHER" id="PTHR47959">
    <property type="entry name" value="ATP-DEPENDENT RNA HELICASE RHLE-RELATED"/>
    <property type="match status" value="1"/>
</dbReference>
<keyword evidence="16" id="KW-1185">Reference proteome</keyword>
<dbReference type="InterPro" id="IPR044742">
    <property type="entry name" value="DEAD/DEAH_RhlB"/>
</dbReference>
<evidence type="ECO:0000259" key="14">
    <source>
        <dbReference type="PROSITE" id="PS51195"/>
    </source>
</evidence>
<dbReference type="PANTHER" id="PTHR47959:SF13">
    <property type="entry name" value="ATP-DEPENDENT RNA HELICASE RHLE"/>
    <property type="match status" value="1"/>
</dbReference>
<keyword evidence="4 11" id="KW-0378">Hydrolase</keyword>
<dbReference type="EC" id="3.6.4.13" evidence="1"/>
<proteinExistence type="inferred from homology"/>
<dbReference type="eggNOG" id="COG0513">
    <property type="taxonomic scope" value="Bacteria"/>
</dbReference>
<dbReference type="AlphaFoldDB" id="A0A1I0HAW8"/>
<evidence type="ECO:0000256" key="9">
    <source>
        <dbReference type="ARBA" id="ARBA00067932"/>
    </source>
</evidence>
<keyword evidence="5 11" id="KW-0347">Helicase</keyword>
<evidence type="ECO:0000313" key="16">
    <source>
        <dbReference type="Proteomes" id="UP000199820"/>
    </source>
</evidence>
<dbReference type="CDD" id="cd18787">
    <property type="entry name" value="SF2_C_DEAD"/>
    <property type="match status" value="1"/>
</dbReference>
<dbReference type="PROSITE" id="PS00039">
    <property type="entry name" value="DEAD_ATP_HELICASE"/>
    <property type="match status" value="1"/>
</dbReference>
<dbReference type="OrthoDB" id="9805696at2"/>
<evidence type="ECO:0000256" key="2">
    <source>
        <dbReference type="ARBA" id="ARBA00022490"/>
    </source>
</evidence>
<evidence type="ECO:0000256" key="7">
    <source>
        <dbReference type="ARBA" id="ARBA00038437"/>
    </source>
</evidence>
<dbReference type="InterPro" id="IPR014014">
    <property type="entry name" value="RNA_helicase_DEAD_Q_motif"/>
</dbReference>
<dbReference type="GO" id="GO:0016787">
    <property type="term" value="F:hydrolase activity"/>
    <property type="evidence" value="ECO:0007669"/>
    <property type="project" value="UniProtKB-KW"/>
</dbReference>
<evidence type="ECO:0000259" key="12">
    <source>
        <dbReference type="PROSITE" id="PS51192"/>
    </source>
</evidence>
<keyword evidence="3 11" id="KW-0547">Nucleotide-binding</keyword>
<dbReference type="InterPro" id="IPR050079">
    <property type="entry name" value="DEAD_box_RNA_helicase"/>
</dbReference>
<evidence type="ECO:0000256" key="1">
    <source>
        <dbReference type="ARBA" id="ARBA00012552"/>
    </source>
</evidence>
<dbReference type="GO" id="GO:0005524">
    <property type="term" value="F:ATP binding"/>
    <property type="evidence" value="ECO:0007669"/>
    <property type="project" value="UniProtKB-KW"/>
</dbReference>
<dbReference type="InterPro" id="IPR027417">
    <property type="entry name" value="P-loop_NTPase"/>
</dbReference>
<protein>
    <recommendedName>
        <fullName evidence="9">ATP-dependent RNA helicase CshA</fullName>
        <ecNumber evidence="1">3.6.4.13</ecNumber>
    </recommendedName>
</protein>
<dbReference type="SMART" id="SM00487">
    <property type="entry name" value="DEXDc"/>
    <property type="match status" value="1"/>
</dbReference>
<dbReference type="RefSeq" id="WP_143050862.1">
    <property type="nucleotide sequence ID" value="NZ_FOIL01000047.1"/>
</dbReference>
<keyword evidence="2" id="KW-0963">Cytoplasm</keyword>
<reference evidence="16" key="1">
    <citation type="submission" date="2016-10" db="EMBL/GenBank/DDBJ databases">
        <authorList>
            <person name="Varghese N."/>
            <person name="Submissions S."/>
        </authorList>
    </citation>
    <scope>NUCLEOTIDE SEQUENCE [LARGE SCALE GENOMIC DNA]</scope>
    <source>
        <strain evidence="16">KH1P1</strain>
    </source>
</reference>
<dbReference type="CDD" id="cd00268">
    <property type="entry name" value="DEADc"/>
    <property type="match status" value="1"/>
</dbReference>